<proteinExistence type="predicted"/>
<accession>A0A8B8GAX2</accession>
<dbReference type="GeneID" id="112690180"/>
<evidence type="ECO:0000313" key="1">
    <source>
        <dbReference type="Proteomes" id="UP000694846"/>
    </source>
</evidence>
<sequence length="414" mass="49061">MRYPSLEKILTSMPKFKKNIVNDENDVPNNINVSNEKQRRPYKFDIRKILKERKVYNEYKKKSAELDEQLKVVDDLFQDSIKVFSICNEKQSSPESTKHGYIIFDHSKYNSIFKNNSDSYKSLSNSQKIFIKMSKSKNVSTANVYFKYLMEENWSPVLDDIKNVLCNWGADFDTLANKPLLKCEINNDNKIGQHNFELVMKFITHNVLKTNNGLTDNDLLKLANISVTISFDRYCRRMINVIKQLFCACIEKTLRENDEIAITSFADDLYSKYTKTQLLKMINLFLPLDNYGQTMKIIYKYITFKLLKSLLGISDDKNVFPTLNDWFVQDMVTKDYLHRKPKIILHRIIKLLDHVVVTLDLYKNEEKLECMYHFFYAVIRSAGFFEYMDLINVIDKWKMQLFKLHIDRKRLMIL</sequence>
<dbReference type="OrthoDB" id="6617242at2759"/>
<name>A0A8B8GAX2_9HEMI</name>
<reference evidence="2" key="1">
    <citation type="submission" date="2025-08" db="UniProtKB">
        <authorList>
            <consortium name="RefSeq"/>
        </authorList>
    </citation>
    <scope>IDENTIFICATION</scope>
    <source>
        <tissue evidence="2">Whole body</tissue>
    </source>
</reference>
<dbReference type="AlphaFoldDB" id="A0A8B8GAX2"/>
<protein>
    <submittedName>
        <fullName evidence="2">Uncharacterized protein LOC112690180 isoform X1</fullName>
    </submittedName>
</protein>
<gene>
    <name evidence="2" type="primary">LOC112690180</name>
</gene>
<dbReference type="Proteomes" id="UP000694846">
    <property type="component" value="Unplaced"/>
</dbReference>
<organism evidence="1 2">
    <name type="scientific">Sipha flava</name>
    <name type="common">yellow sugarcane aphid</name>
    <dbReference type="NCBI Taxonomy" id="143950"/>
    <lineage>
        <taxon>Eukaryota</taxon>
        <taxon>Metazoa</taxon>
        <taxon>Ecdysozoa</taxon>
        <taxon>Arthropoda</taxon>
        <taxon>Hexapoda</taxon>
        <taxon>Insecta</taxon>
        <taxon>Pterygota</taxon>
        <taxon>Neoptera</taxon>
        <taxon>Paraneoptera</taxon>
        <taxon>Hemiptera</taxon>
        <taxon>Sternorrhyncha</taxon>
        <taxon>Aphidomorpha</taxon>
        <taxon>Aphidoidea</taxon>
        <taxon>Aphididae</taxon>
        <taxon>Sipha</taxon>
    </lineage>
</organism>
<evidence type="ECO:0000313" key="2">
    <source>
        <dbReference type="RefSeq" id="XP_025419912.1"/>
    </source>
</evidence>
<keyword evidence="1" id="KW-1185">Reference proteome</keyword>
<dbReference type="RefSeq" id="XP_025419912.1">
    <property type="nucleotide sequence ID" value="XM_025564127.1"/>
</dbReference>